<keyword evidence="3" id="KW-0414">Isoprene biosynthesis</keyword>
<keyword evidence="1 3" id="KW-0808">Transferase</keyword>
<evidence type="ECO:0000256" key="4">
    <source>
        <dbReference type="SAM" id="MobiDB-lite"/>
    </source>
</evidence>
<proteinExistence type="inferred from homology"/>
<comment type="function">
    <text evidence="3">Catalyzes the formation of 4-diphosphocytidyl-2-C-methyl-D-erythritol from CTP and 2-C-methyl-D-erythritol 4-phosphate (MEP).</text>
</comment>
<protein>
    <recommendedName>
        <fullName evidence="3">2-C-methyl-D-erythritol 4-phosphate cytidylyltransferase</fullName>
        <ecNumber evidence="3">2.7.7.60</ecNumber>
    </recommendedName>
    <alternativeName>
        <fullName evidence="3">4-diphosphocytidyl-2C-methyl-D-erythritol synthase</fullName>
    </alternativeName>
    <alternativeName>
        <fullName evidence="3">MEP cytidylyltransferase</fullName>
        <shortName evidence="3">MCT</shortName>
    </alternativeName>
</protein>
<feature type="site" description="Transition state stabilizer" evidence="3">
    <location>
        <position position="52"/>
    </location>
</feature>
<feature type="site" description="Transition state stabilizer" evidence="3">
    <location>
        <position position="59"/>
    </location>
</feature>
<dbReference type="GO" id="GO:0050518">
    <property type="term" value="F:2-C-methyl-D-erythritol 4-phosphate cytidylyltransferase activity"/>
    <property type="evidence" value="ECO:0007669"/>
    <property type="project" value="UniProtKB-UniRule"/>
</dbReference>
<dbReference type="RefSeq" id="WP_261272440.1">
    <property type="nucleotide sequence ID" value="NZ_JAMTCC010000012.1"/>
</dbReference>
<dbReference type="HAMAP" id="MF_00108">
    <property type="entry name" value="IspD"/>
    <property type="match status" value="1"/>
</dbReference>
<dbReference type="CDD" id="cd02516">
    <property type="entry name" value="CDP-ME_synthetase"/>
    <property type="match status" value="1"/>
</dbReference>
<dbReference type="NCBIfam" id="TIGR00453">
    <property type="entry name" value="ispD"/>
    <property type="match status" value="1"/>
</dbReference>
<dbReference type="EMBL" id="JAMTCC010000012">
    <property type="protein sequence ID" value="MCT7945437.1"/>
    <property type="molecule type" value="Genomic_DNA"/>
</dbReference>
<dbReference type="InterPro" id="IPR050088">
    <property type="entry name" value="IspD/TarI_cytidylyltransf_bact"/>
</dbReference>
<evidence type="ECO:0000313" key="6">
    <source>
        <dbReference type="Proteomes" id="UP001155604"/>
    </source>
</evidence>
<evidence type="ECO:0000256" key="3">
    <source>
        <dbReference type="HAMAP-Rule" id="MF_00108"/>
    </source>
</evidence>
<feature type="site" description="Positions MEP for the nucleophilic attack" evidence="3">
    <location>
        <position position="244"/>
    </location>
</feature>
<dbReference type="EC" id="2.7.7.60" evidence="3"/>
<feature type="compositionally biased region" description="Polar residues" evidence="4">
    <location>
        <begin position="12"/>
        <end position="28"/>
    </location>
</feature>
<dbReference type="Proteomes" id="UP001155604">
    <property type="component" value="Unassembled WGS sequence"/>
</dbReference>
<name>A0A9X3ATE7_9GAMM</name>
<dbReference type="InterPro" id="IPR029044">
    <property type="entry name" value="Nucleotide-diphossugar_trans"/>
</dbReference>
<feature type="region of interest" description="Disordered" evidence="4">
    <location>
        <begin position="1"/>
        <end position="28"/>
    </location>
</feature>
<dbReference type="SUPFAM" id="SSF53448">
    <property type="entry name" value="Nucleotide-diphospho-sugar transferases"/>
    <property type="match status" value="1"/>
</dbReference>
<keyword evidence="6" id="KW-1185">Reference proteome</keyword>
<keyword evidence="2 3" id="KW-0548">Nucleotidyltransferase</keyword>
<dbReference type="InterPro" id="IPR034683">
    <property type="entry name" value="IspD/TarI"/>
</dbReference>
<dbReference type="FunFam" id="3.90.550.10:FF:000003">
    <property type="entry name" value="2-C-methyl-D-erythritol 4-phosphate cytidylyltransferase"/>
    <property type="match status" value="1"/>
</dbReference>
<sequence>MSELGHLDLGLSEQSNPGSQSEPVMQTELQRQAEPITQAVVAIVPAAGIGSRMGADRPKQYLEVCGQSILGHTLDKLLSHPHISHVIVALHPNDTIFNTLPQAAHPKLTTVLGGGERADSVLAALQIAPEHSWALVHDAARPCLTATDIDKLLASRVLFPQGAILAMPVRDTMKRANKQGEISATVCRDNLWHALTPQLFQAAQLKNYLNAALAAGAVVTDEASAMEWAGISPGLVSGRADNIKVTHPDDLGLAELFLMRAAK</sequence>
<organism evidence="5 6">
    <name type="scientific">Shewanella septentrionalis</name>
    <dbReference type="NCBI Taxonomy" id="2952223"/>
    <lineage>
        <taxon>Bacteria</taxon>
        <taxon>Pseudomonadati</taxon>
        <taxon>Pseudomonadota</taxon>
        <taxon>Gammaproteobacteria</taxon>
        <taxon>Alteromonadales</taxon>
        <taxon>Shewanellaceae</taxon>
        <taxon>Shewanella</taxon>
    </lineage>
</organism>
<accession>A0A9X3ATE7</accession>
<dbReference type="InterPro" id="IPR001228">
    <property type="entry name" value="IspD"/>
</dbReference>
<dbReference type="Pfam" id="PF01128">
    <property type="entry name" value="IspD"/>
    <property type="match status" value="1"/>
</dbReference>
<evidence type="ECO:0000256" key="1">
    <source>
        <dbReference type="ARBA" id="ARBA00022679"/>
    </source>
</evidence>
<comment type="caution">
    <text evidence="5">The sequence shown here is derived from an EMBL/GenBank/DDBJ whole genome shotgun (WGS) entry which is preliminary data.</text>
</comment>
<evidence type="ECO:0000256" key="2">
    <source>
        <dbReference type="ARBA" id="ARBA00022695"/>
    </source>
</evidence>
<feature type="site" description="Positions MEP for the nucleophilic attack" evidence="3">
    <location>
        <position position="188"/>
    </location>
</feature>
<comment type="similarity">
    <text evidence="3">Belongs to the IspD/TarI cytidylyltransferase family. IspD subfamily.</text>
</comment>
<comment type="catalytic activity">
    <reaction evidence="3">
        <text>2-C-methyl-D-erythritol 4-phosphate + CTP + H(+) = 4-CDP-2-C-methyl-D-erythritol + diphosphate</text>
        <dbReference type="Rhea" id="RHEA:13429"/>
        <dbReference type="ChEBI" id="CHEBI:15378"/>
        <dbReference type="ChEBI" id="CHEBI:33019"/>
        <dbReference type="ChEBI" id="CHEBI:37563"/>
        <dbReference type="ChEBI" id="CHEBI:57823"/>
        <dbReference type="ChEBI" id="CHEBI:58262"/>
        <dbReference type="EC" id="2.7.7.60"/>
    </reaction>
</comment>
<dbReference type="Gene3D" id="3.90.550.10">
    <property type="entry name" value="Spore Coat Polysaccharide Biosynthesis Protein SpsA, Chain A"/>
    <property type="match status" value="1"/>
</dbReference>
<dbReference type="PANTHER" id="PTHR32125">
    <property type="entry name" value="2-C-METHYL-D-ERYTHRITOL 4-PHOSPHATE CYTIDYLYLTRANSFERASE, CHLOROPLASTIC"/>
    <property type="match status" value="1"/>
</dbReference>
<dbReference type="AlphaFoldDB" id="A0A9X3ATE7"/>
<dbReference type="GO" id="GO:0019288">
    <property type="term" value="P:isopentenyl diphosphate biosynthetic process, methylerythritol 4-phosphate pathway"/>
    <property type="evidence" value="ECO:0007669"/>
    <property type="project" value="UniProtKB-UniRule"/>
</dbReference>
<evidence type="ECO:0000313" key="5">
    <source>
        <dbReference type="EMBL" id="MCT7945437.1"/>
    </source>
</evidence>
<comment type="pathway">
    <text evidence="3">Isoprenoid biosynthesis; isopentenyl diphosphate biosynthesis via DXP pathway; isopentenyl diphosphate from 1-deoxy-D-xylulose 5-phosphate: step 2/6.</text>
</comment>
<gene>
    <name evidence="3 5" type="primary">ispD</name>
    <name evidence="5" type="ORF">NE536_08665</name>
</gene>
<dbReference type="PANTHER" id="PTHR32125:SF4">
    <property type="entry name" value="2-C-METHYL-D-ERYTHRITOL 4-PHOSPHATE CYTIDYLYLTRANSFERASE, CHLOROPLASTIC"/>
    <property type="match status" value="1"/>
</dbReference>
<reference evidence="5" key="1">
    <citation type="journal article" date="2023" name="Int. J. Syst. Evol. Microbiol.">
        <title>&lt;i&gt;Shewanella septentrionalis&lt;/i&gt; sp. nov. and &lt;i&gt;Shewanella holmiensis&lt;/i&gt; sp. nov., isolated from Baltic Sea water and sediments.</title>
        <authorList>
            <person name="Martin-Rodriguez A.J."/>
            <person name="Thorell K."/>
            <person name="Joffre E."/>
            <person name="Jensie-Markopoulos S."/>
            <person name="Moore E.R.B."/>
            <person name="Sjoling A."/>
        </authorList>
    </citation>
    <scope>NUCLEOTIDE SEQUENCE</scope>
    <source>
        <strain evidence="5">SP1W3</strain>
    </source>
</reference>